<dbReference type="GO" id="GO:0016491">
    <property type="term" value="F:oxidoreductase activity"/>
    <property type="evidence" value="ECO:0007669"/>
    <property type="project" value="UniProtKB-KW"/>
</dbReference>
<dbReference type="Gene3D" id="2.60.40.420">
    <property type="entry name" value="Cupredoxins - blue copper proteins"/>
    <property type="match status" value="2"/>
</dbReference>
<evidence type="ECO:0000256" key="1">
    <source>
        <dbReference type="ARBA" id="ARBA00022723"/>
    </source>
</evidence>
<evidence type="ECO:0000256" key="3">
    <source>
        <dbReference type="ARBA" id="ARBA00023008"/>
    </source>
</evidence>
<dbReference type="RefSeq" id="WP_136933545.1">
    <property type="nucleotide sequence ID" value="NZ_SSMQ01000050.1"/>
</dbReference>
<name>A0A4U1IZD3_9BACT</name>
<feature type="domain" description="Plastocyanin-like" evidence="5">
    <location>
        <begin position="212"/>
        <end position="329"/>
    </location>
</feature>
<dbReference type="CDD" id="cd04202">
    <property type="entry name" value="CuRO_D2_2dMcoN_like"/>
    <property type="match status" value="1"/>
</dbReference>
<sequence>MDRRDFVKIGAAIGGALVASEALAQGAPDKNAGKRPRRAGPFPGGQPAVVTPNGATLPLVEKDGVKIGHLVAMPVKHTFAPGLDAECWGYNGRVHGPTIEVVEGDRVRFYVTNRLPEPTTVHWHGVILPNGMDGVAGVTQKPIEPRETHVYEFTFSKAGTFMYHPHYDEMTQMALGMVGMIVVHPKNPKGPRVDRDFALVTHEWAIPAGTRRPDPNEMTDFNVLTFNAKAYPGTAPLVVGKGERVRIRLGNLSAMDHHPIHLHGLTFEVVGTDGGEVPVSARFPETTVLVPTGSVRVIEFVPTEPGDWVMHCHMTHHMMNQMGHGFPVMVGANEKKIDARVQALVPDYMTMGQSGMGGMDDMKMPVPKNAIPMRGGKGPFSTIDMGGMFTILKVRDDPDAEDGSGWYAHPSGTVANKADNVKMKADGIDPDVTF</sequence>
<dbReference type="EMBL" id="SSMQ01000050">
    <property type="protein sequence ID" value="TKD00078.1"/>
    <property type="molecule type" value="Genomic_DNA"/>
</dbReference>
<dbReference type="PANTHER" id="PTHR11709:SF394">
    <property type="entry name" value="FI03373P-RELATED"/>
    <property type="match status" value="1"/>
</dbReference>
<dbReference type="InterPro" id="IPR011707">
    <property type="entry name" value="Cu-oxidase-like_N"/>
</dbReference>
<dbReference type="InterPro" id="IPR045087">
    <property type="entry name" value="Cu-oxidase_fam"/>
</dbReference>
<dbReference type="Proteomes" id="UP000309215">
    <property type="component" value="Unassembled WGS sequence"/>
</dbReference>
<dbReference type="PANTHER" id="PTHR11709">
    <property type="entry name" value="MULTI-COPPER OXIDASE"/>
    <property type="match status" value="1"/>
</dbReference>
<dbReference type="CDD" id="cd13860">
    <property type="entry name" value="CuRO_1_2dMco_1"/>
    <property type="match status" value="1"/>
</dbReference>
<gene>
    <name evidence="7" type="ORF">E8A74_35585</name>
</gene>
<dbReference type="OrthoDB" id="9757546at2"/>
<feature type="region of interest" description="Disordered" evidence="4">
    <location>
        <begin position="26"/>
        <end position="46"/>
    </location>
</feature>
<evidence type="ECO:0000313" key="7">
    <source>
        <dbReference type="EMBL" id="TKD00078.1"/>
    </source>
</evidence>
<evidence type="ECO:0000313" key="8">
    <source>
        <dbReference type="Proteomes" id="UP000309215"/>
    </source>
</evidence>
<dbReference type="InterPro" id="IPR008972">
    <property type="entry name" value="Cupredoxin"/>
</dbReference>
<dbReference type="AlphaFoldDB" id="A0A4U1IZD3"/>
<dbReference type="SUPFAM" id="SSF49503">
    <property type="entry name" value="Cupredoxins"/>
    <property type="match status" value="2"/>
</dbReference>
<dbReference type="Pfam" id="PF07732">
    <property type="entry name" value="Cu-oxidase_3"/>
    <property type="match status" value="1"/>
</dbReference>
<reference evidence="7 8" key="1">
    <citation type="submission" date="2019-04" db="EMBL/GenBank/DDBJ databases">
        <authorList>
            <person name="Li Y."/>
            <person name="Wang J."/>
        </authorList>
    </citation>
    <scope>NUCLEOTIDE SEQUENCE [LARGE SCALE GENOMIC DNA]</scope>
    <source>
        <strain evidence="7 8">DSM 14668</strain>
    </source>
</reference>
<protein>
    <submittedName>
        <fullName evidence="7">Copper oxidase</fullName>
    </submittedName>
</protein>
<keyword evidence="3" id="KW-0186">Copper</keyword>
<evidence type="ECO:0000259" key="6">
    <source>
        <dbReference type="Pfam" id="PF07732"/>
    </source>
</evidence>
<keyword evidence="1" id="KW-0479">Metal-binding</keyword>
<keyword evidence="2" id="KW-0560">Oxidoreductase</keyword>
<dbReference type="Pfam" id="PF07731">
    <property type="entry name" value="Cu-oxidase_2"/>
    <property type="match status" value="1"/>
</dbReference>
<dbReference type="GO" id="GO:0005507">
    <property type="term" value="F:copper ion binding"/>
    <property type="evidence" value="ECO:0007669"/>
    <property type="project" value="InterPro"/>
</dbReference>
<dbReference type="InterPro" id="IPR011706">
    <property type="entry name" value="Cu-oxidase_C"/>
</dbReference>
<organism evidence="7 8">
    <name type="scientific">Polyangium fumosum</name>
    <dbReference type="NCBI Taxonomy" id="889272"/>
    <lineage>
        <taxon>Bacteria</taxon>
        <taxon>Pseudomonadati</taxon>
        <taxon>Myxococcota</taxon>
        <taxon>Polyangia</taxon>
        <taxon>Polyangiales</taxon>
        <taxon>Polyangiaceae</taxon>
        <taxon>Polyangium</taxon>
    </lineage>
</organism>
<evidence type="ECO:0000256" key="4">
    <source>
        <dbReference type="SAM" id="MobiDB-lite"/>
    </source>
</evidence>
<accession>A0A4U1IZD3</accession>
<proteinExistence type="predicted"/>
<evidence type="ECO:0000259" key="5">
    <source>
        <dbReference type="Pfam" id="PF07731"/>
    </source>
</evidence>
<keyword evidence="8" id="KW-1185">Reference proteome</keyword>
<feature type="domain" description="Plastocyanin-like" evidence="6">
    <location>
        <begin position="77"/>
        <end position="187"/>
    </location>
</feature>
<comment type="caution">
    <text evidence="7">The sequence shown here is derived from an EMBL/GenBank/DDBJ whole genome shotgun (WGS) entry which is preliminary data.</text>
</comment>
<evidence type="ECO:0000256" key="2">
    <source>
        <dbReference type="ARBA" id="ARBA00023002"/>
    </source>
</evidence>